<dbReference type="Pfam" id="PF18346">
    <property type="entry name" value="SH3_15"/>
    <property type="match status" value="1"/>
</dbReference>
<reference evidence="13 14" key="1">
    <citation type="submission" date="2024-04" db="EMBL/GenBank/DDBJ databases">
        <authorList>
            <consortium name="Genoscope - CEA"/>
            <person name="William W."/>
        </authorList>
    </citation>
    <scope>NUCLEOTIDE SEQUENCE [LARGE SCALE GENOMIC DNA]</scope>
</reference>
<accession>A0AAV2IEI8</accession>
<dbReference type="GO" id="GO:0008270">
    <property type="term" value="F:zinc ion binding"/>
    <property type="evidence" value="ECO:0007669"/>
    <property type="project" value="UniProtKB-KW"/>
</dbReference>
<dbReference type="SUPFAM" id="SSF57850">
    <property type="entry name" value="RING/U-box"/>
    <property type="match status" value="1"/>
</dbReference>
<dbReference type="InterPro" id="IPR000433">
    <property type="entry name" value="Znf_ZZ"/>
</dbReference>
<dbReference type="PROSITE" id="PS50135">
    <property type="entry name" value="ZF_ZZ_2"/>
    <property type="match status" value="1"/>
</dbReference>
<evidence type="ECO:0000256" key="6">
    <source>
        <dbReference type="ARBA" id="ARBA00022737"/>
    </source>
</evidence>
<organism evidence="13 14">
    <name type="scientific">Lymnaea stagnalis</name>
    <name type="common">Great pond snail</name>
    <name type="synonym">Helix stagnalis</name>
    <dbReference type="NCBI Taxonomy" id="6523"/>
    <lineage>
        <taxon>Eukaryota</taxon>
        <taxon>Metazoa</taxon>
        <taxon>Spiralia</taxon>
        <taxon>Lophotrochozoa</taxon>
        <taxon>Mollusca</taxon>
        <taxon>Gastropoda</taxon>
        <taxon>Heterobranchia</taxon>
        <taxon>Euthyneura</taxon>
        <taxon>Panpulmonata</taxon>
        <taxon>Hygrophila</taxon>
        <taxon>Lymnaeoidea</taxon>
        <taxon>Lymnaeidae</taxon>
        <taxon>Lymnaea</taxon>
    </lineage>
</organism>
<proteinExistence type="predicted"/>
<evidence type="ECO:0008006" key="15">
    <source>
        <dbReference type="Google" id="ProtNLM"/>
    </source>
</evidence>
<dbReference type="FunFam" id="2.30.30.40:FF:000044">
    <property type="entry name" value="E3 ubiquitin-protein ligase MIB2, putative"/>
    <property type="match status" value="1"/>
</dbReference>
<evidence type="ECO:0000256" key="5">
    <source>
        <dbReference type="ARBA" id="ARBA00022723"/>
    </source>
</evidence>
<dbReference type="SUPFAM" id="SSF159034">
    <property type="entry name" value="Mib/herc2 domain-like"/>
    <property type="match status" value="2"/>
</dbReference>
<feature type="domain" description="MIB/HERC2" evidence="12">
    <location>
        <begin position="1"/>
        <end position="82"/>
    </location>
</feature>
<gene>
    <name evidence="13" type="ORF">GSLYS_00017559001</name>
</gene>
<evidence type="ECO:0000256" key="10">
    <source>
        <dbReference type="PROSITE-ProRule" id="PRU00228"/>
    </source>
</evidence>
<dbReference type="GO" id="GO:0005737">
    <property type="term" value="C:cytoplasm"/>
    <property type="evidence" value="ECO:0007669"/>
    <property type="project" value="UniProtKB-SubCell"/>
</dbReference>
<dbReference type="PANTHER" id="PTHR24202:SF4">
    <property type="entry name" value="E3 UBIQUITIN-PROTEIN LIGASE MIB2-RELATED"/>
    <property type="match status" value="1"/>
</dbReference>
<dbReference type="InterPro" id="IPR037252">
    <property type="entry name" value="Mib_Herc2_sf"/>
</dbReference>
<keyword evidence="14" id="KW-1185">Reference proteome</keyword>
<dbReference type="InterPro" id="IPR040847">
    <property type="entry name" value="SH3_15"/>
</dbReference>
<dbReference type="Gene3D" id="2.30.30.40">
    <property type="entry name" value="SH3 Domains"/>
    <property type="match status" value="2"/>
</dbReference>
<keyword evidence="3" id="KW-0963">Cytoplasm</keyword>
<keyword evidence="7 10" id="KW-0863">Zinc-finger</keyword>
<dbReference type="AlphaFoldDB" id="A0AAV2IEI8"/>
<evidence type="ECO:0000256" key="7">
    <source>
        <dbReference type="ARBA" id="ARBA00022771"/>
    </source>
</evidence>
<evidence type="ECO:0000256" key="9">
    <source>
        <dbReference type="ARBA" id="ARBA00022833"/>
    </source>
</evidence>
<evidence type="ECO:0000313" key="13">
    <source>
        <dbReference type="EMBL" id="CAL1544046.1"/>
    </source>
</evidence>
<dbReference type="Gene3D" id="3.30.60.90">
    <property type="match status" value="1"/>
</dbReference>
<keyword evidence="8" id="KW-0833">Ubl conjugation pathway</keyword>
<dbReference type="Pfam" id="PF06701">
    <property type="entry name" value="MIB_HERC2"/>
    <property type="match status" value="2"/>
</dbReference>
<evidence type="ECO:0000259" key="11">
    <source>
        <dbReference type="PROSITE" id="PS50135"/>
    </source>
</evidence>
<evidence type="ECO:0000256" key="8">
    <source>
        <dbReference type="ARBA" id="ARBA00022786"/>
    </source>
</evidence>
<evidence type="ECO:0000256" key="1">
    <source>
        <dbReference type="ARBA" id="ARBA00004496"/>
    </source>
</evidence>
<dbReference type="GO" id="GO:0016567">
    <property type="term" value="P:protein ubiquitination"/>
    <property type="evidence" value="ECO:0007669"/>
    <property type="project" value="InterPro"/>
</dbReference>
<dbReference type="InterPro" id="IPR010606">
    <property type="entry name" value="Mib_Herc2"/>
</dbReference>
<evidence type="ECO:0000256" key="4">
    <source>
        <dbReference type="ARBA" id="ARBA00022679"/>
    </source>
</evidence>
<sequence>MTCTLKGSLTMNIGLRVVRGPDWAYGDQDGCDGLVGTVVEIGGTRQSTAPEDSVGVVWDSGVKGYYKVGYENAYDLCTYANVQRGVVHFSIDCNFCGERGLAGFKWMCQLCSDVELCTPCYMSDKHNTLHTFIRCETRSSYGVKVPARHYSQADKRLAVGVFKGAYVVRGPDWSGGHEDGGAGNIGEVININKSGEYSVRWNSGGTYIYHMGPEGKVDLRFVAPGYGGFYYKSHLPAVGKLYDETMVGDCVQELCLSTPGSVLSVKLTTSNNEESVLKFDVPGLKREIKDVGNIFVGKPAAIDRPELTQRAILPLTRFRPELTQPAILPLTRFRPELTQRPINFAYVKVETESRNACRSEHRANSDLKARGKATRFKVGDHVKIGVEFSELKTLQREHGEIQRKMIQHFSKVGTVFDILGDGDIMVKFGDNGPFIFNPAALTKHKTICRRVQ</sequence>
<comment type="subcellular location">
    <subcellularLocation>
        <location evidence="1">Cytoplasm</location>
    </subcellularLocation>
</comment>
<dbReference type="PROSITE" id="PS51416">
    <property type="entry name" value="MIB_HERC2"/>
    <property type="match status" value="2"/>
</dbReference>
<keyword evidence="9" id="KW-0862">Zinc</keyword>
<feature type="domain" description="ZZ-type" evidence="11">
    <location>
        <begin position="88"/>
        <end position="140"/>
    </location>
</feature>
<keyword evidence="6" id="KW-0677">Repeat</keyword>
<dbReference type="InterPro" id="IPR043145">
    <property type="entry name" value="Znf_ZZ_sf"/>
</dbReference>
<protein>
    <recommendedName>
        <fullName evidence="15">MIB/HERC2 domain-containing protein</fullName>
    </recommendedName>
</protein>
<dbReference type="GO" id="GO:0004842">
    <property type="term" value="F:ubiquitin-protein transferase activity"/>
    <property type="evidence" value="ECO:0007669"/>
    <property type="project" value="InterPro"/>
</dbReference>
<dbReference type="PANTHER" id="PTHR24202">
    <property type="entry name" value="E3 UBIQUITIN-PROTEIN LIGASE MIB2"/>
    <property type="match status" value="1"/>
</dbReference>
<evidence type="ECO:0000313" key="14">
    <source>
        <dbReference type="Proteomes" id="UP001497497"/>
    </source>
</evidence>
<feature type="domain" description="MIB/HERC2" evidence="12">
    <location>
        <begin position="153"/>
        <end position="225"/>
    </location>
</feature>
<comment type="pathway">
    <text evidence="2">Protein modification; protein ubiquitination.</text>
</comment>
<keyword evidence="4" id="KW-0808">Transferase</keyword>
<dbReference type="SMART" id="SM00291">
    <property type="entry name" value="ZnF_ZZ"/>
    <property type="match status" value="1"/>
</dbReference>
<evidence type="ECO:0000259" key="12">
    <source>
        <dbReference type="PROSITE" id="PS51416"/>
    </source>
</evidence>
<evidence type="ECO:0000256" key="2">
    <source>
        <dbReference type="ARBA" id="ARBA00004906"/>
    </source>
</evidence>
<dbReference type="Pfam" id="PF00569">
    <property type="entry name" value="ZZ"/>
    <property type="match status" value="1"/>
</dbReference>
<dbReference type="EMBL" id="CAXITT010000593">
    <property type="protein sequence ID" value="CAL1544046.1"/>
    <property type="molecule type" value="Genomic_DNA"/>
</dbReference>
<evidence type="ECO:0000256" key="3">
    <source>
        <dbReference type="ARBA" id="ARBA00022490"/>
    </source>
</evidence>
<keyword evidence="5" id="KW-0479">Metal-binding</keyword>
<name>A0AAV2IEI8_LYMST</name>
<comment type="caution">
    <text evidence="13">The sequence shown here is derived from an EMBL/GenBank/DDBJ whole genome shotgun (WGS) entry which is preliminary data.</text>
</comment>
<dbReference type="Proteomes" id="UP001497497">
    <property type="component" value="Unassembled WGS sequence"/>
</dbReference>